<dbReference type="GO" id="GO:0032993">
    <property type="term" value="C:protein-DNA complex"/>
    <property type="evidence" value="ECO:0007669"/>
    <property type="project" value="TreeGrafter"/>
</dbReference>
<keyword evidence="9" id="KW-1185">Reference proteome</keyword>
<dbReference type="Pfam" id="PF00072">
    <property type="entry name" value="Response_reg"/>
    <property type="match status" value="1"/>
</dbReference>
<dbReference type="Proteomes" id="UP000029614">
    <property type="component" value="Unassembled WGS sequence"/>
</dbReference>
<dbReference type="InterPro" id="IPR001867">
    <property type="entry name" value="OmpR/PhoB-type_DNA-bd"/>
</dbReference>
<dbReference type="Pfam" id="PF00486">
    <property type="entry name" value="Trans_reg_C"/>
    <property type="match status" value="1"/>
</dbReference>
<dbReference type="OrthoDB" id="9790442at2"/>
<dbReference type="PANTHER" id="PTHR48111">
    <property type="entry name" value="REGULATOR OF RPOS"/>
    <property type="match status" value="1"/>
</dbReference>
<keyword evidence="3 5" id="KW-0238">DNA-binding</keyword>
<dbReference type="Gene3D" id="6.10.250.690">
    <property type="match status" value="1"/>
</dbReference>
<dbReference type="InterPro" id="IPR039420">
    <property type="entry name" value="WalR-like"/>
</dbReference>
<evidence type="ECO:0000256" key="4">
    <source>
        <dbReference type="PROSITE-ProRule" id="PRU00169"/>
    </source>
</evidence>
<dbReference type="RefSeq" id="WP_036854555.1">
    <property type="nucleotide sequence ID" value="NZ_JRNU01000010.1"/>
</dbReference>
<dbReference type="InterPro" id="IPR016032">
    <property type="entry name" value="Sig_transdc_resp-reg_C-effctor"/>
</dbReference>
<dbReference type="GO" id="GO:0000156">
    <property type="term" value="F:phosphorelay response regulator activity"/>
    <property type="evidence" value="ECO:0007669"/>
    <property type="project" value="TreeGrafter"/>
</dbReference>
<feature type="DNA-binding region" description="OmpR/PhoB-type" evidence="5">
    <location>
        <begin position="132"/>
        <end position="228"/>
    </location>
</feature>
<dbReference type="SUPFAM" id="SSF52172">
    <property type="entry name" value="CheY-like"/>
    <property type="match status" value="1"/>
</dbReference>
<evidence type="ECO:0000259" key="7">
    <source>
        <dbReference type="PROSITE" id="PS51755"/>
    </source>
</evidence>
<evidence type="ECO:0000256" key="2">
    <source>
        <dbReference type="ARBA" id="ARBA00023012"/>
    </source>
</evidence>
<evidence type="ECO:0000259" key="6">
    <source>
        <dbReference type="PROSITE" id="PS50110"/>
    </source>
</evidence>
<evidence type="ECO:0000256" key="5">
    <source>
        <dbReference type="PROSITE-ProRule" id="PRU01091"/>
    </source>
</evidence>
<dbReference type="SMART" id="SM00862">
    <property type="entry name" value="Trans_reg_C"/>
    <property type="match status" value="1"/>
</dbReference>
<feature type="domain" description="Response regulatory" evidence="6">
    <location>
        <begin position="5"/>
        <end position="121"/>
    </location>
</feature>
<dbReference type="PROSITE" id="PS50110">
    <property type="entry name" value="RESPONSE_REGULATORY"/>
    <property type="match status" value="1"/>
</dbReference>
<dbReference type="AlphaFoldDB" id="A0A096AZR4"/>
<dbReference type="InterPro" id="IPR011006">
    <property type="entry name" value="CheY-like_superfamily"/>
</dbReference>
<feature type="domain" description="OmpR/PhoB-type" evidence="7">
    <location>
        <begin position="132"/>
        <end position="228"/>
    </location>
</feature>
<dbReference type="InterPro" id="IPR001789">
    <property type="entry name" value="Sig_transdc_resp-reg_receiver"/>
</dbReference>
<dbReference type="CDD" id="cd00383">
    <property type="entry name" value="trans_reg_C"/>
    <property type="match status" value="1"/>
</dbReference>
<accession>A0A096AZR4</accession>
<dbReference type="GO" id="GO:0006355">
    <property type="term" value="P:regulation of DNA-templated transcription"/>
    <property type="evidence" value="ECO:0007669"/>
    <property type="project" value="InterPro"/>
</dbReference>
<feature type="modified residue" description="4-aspartylphosphate" evidence="4">
    <location>
        <position position="54"/>
    </location>
</feature>
<evidence type="ECO:0000256" key="1">
    <source>
        <dbReference type="ARBA" id="ARBA00022553"/>
    </source>
</evidence>
<reference evidence="8 9" key="1">
    <citation type="submission" date="2014-07" db="EMBL/GenBank/DDBJ databases">
        <authorList>
            <person name="McCorrison J."/>
            <person name="Sanka R."/>
            <person name="Torralba M."/>
            <person name="Gillis M."/>
            <person name="Haft D.H."/>
            <person name="Methe B."/>
            <person name="Sutton G."/>
            <person name="Nelson K.E."/>
        </authorList>
    </citation>
    <scope>NUCLEOTIDE SEQUENCE [LARGE SCALE GENOMIC DNA]</scope>
    <source>
        <strain evidence="8 9">DNF00058</strain>
    </source>
</reference>
<dbReference type="PROSITE" id="PS51755">
    <property type="entry name" value="OMPR_PHOB"/>
    <property type="match status" value="1"/>
</dbReference>
<dbReference type="GO" id="GO:0000976">
    <property type="term" value="F:transcription cis-regulatory region binding"/>
    <property type="evidence" value="ECO:0007669"/>
    <property type="project" value="TreeGrafter"/>
</dbReference>
<evidence type="ECO:0000313" key="9">
    <source>
        <dbReference type="Proteomes" id="UP000029614"/>
    </source>
</evidence>
<dbReference type="SUPFAM" id="SSF46894">
    <property type="entry name" value="C-terminal effector domain of the bipartite response regulators"/>
    <property type="match status" value="1"/>
</dbReference>
<keyword evidence="2" id="KW-0902">Two-component regulatory system</keyword>
<dbReference type="PANTHER" id="PTHR48111:SF40">
    <property type="entry name" value="PHOSPHATE REGULON TRANSCRIPTIONAL REGULATORY PROTEIN PHOB"/>
    <property type="match status" value="1"/>
</dbReference>
<comment type="caution">
    <text evidence="8">The sequence shown here is derived from an EMBL/GenBank/DDBJ whole genome shotgun (WGS) entry which is preliminary data.</text>
</comment>
<organism evidence="8 9">
    <name type="scientific">Prevotella amnii DNF00058</name>
    <dbReference type="NCBI Taxonomy" id="1401066"/>
    <lineage>
        <taxon>Bacteria</taxon>
        <taxon>Pseudomonadati</taxon>
        <taxon>Bacteroidota</taxon>
        <taxon>Bacteroidia</taxon>
        <taxon>Bacteroidales</taxon>
        <taxon>Prevotellaceae</taxon>
        <taxon>Prevotella</taxon>
    </lineage>
</organism>
<protein>
    <submittedName>
        <fullName evidence="8">Chemotaxis protein CheY</fullName>
    </submittedName>
</protein>
<proteinExistence type="predicted"/>
<dbReference type="SMART" id="SM00448">
    <property type="entry name" value="REC"/>
    <property type="match status" value="1"/>
</dbReference>
<dbReference type="Gene3D" id="1.10.10.10">
    <property type="entry name" value="Winged helix-like DNA-binding domain superfamily/Winged helix DNA-binding domain"/>
    <property type="match status" value="1"/>
</dbReference>
<dbReference type="Gene3D" id="3.40.50.2300">
    <property type="match status" value="1"/>
</dbReference>
<evidence type="ECO:0000313" key="8">
    <source>
        <dbReference type="EMBL" id="KGF52558.1"/>
    </source>
</evidence>
<sequence length="228" mass="25883">MEKSKILVVDDEQDLCEIIQFNLETEGYDVETAHSAEEVLARNDLSSFQLFILDVMMGQMSGFKLSQKLKENPTTSNASIIFVTARDTENDTITGLTLGADDYISKPFSVRELILRVKAVLRRNNNINTDSANLITYKSLSLNLTTKLLLIDGKNINLTKTEFDLLSYLLKHPGRVFSRKELLKIIRSNDVMVVDRVIDVNITRIRKKLGPMAKNLVTRQGFGYCFEK</sequence>
<dbReference type="InterPro" id="IPR036388">
    <property type="entry name" value="WH-like_DNA-bd_sf"/>
</dbReference>
<dbReference type="GO" id="GO:0005829">
    <property type="term" value="C:cytosol"/>
    <property type="evidence" value="ECO:0007669"/>
    <property type="project" value="TreeGrafter"/>
</dbReference>
<gene>
    <name evidence="8" type="ORF">HMPREF9302_03020</name>
</gene>
<evidence type="ECO:0000256" key="3">
    <source>
        <dbReference type="ARBA" id="ARBA00023125"/>
    </source>
</evidence>
<dbReference type="EMBL" id="JRNU01000010">
    <property type="protein sequence ID" value="KGF52558.1"/>
    <property type="molecule type" value="Genomic_DNA"/>
</dbReference>
<name>A0A096AZR4_9BACT</name>
<keyword evidence="1 4" id="KW-0597">Phosphoprotein</keyword>